<dbReference type="Proteomes" id="UP000799776">
    <property type="component" value="Unassembled WGS sequence"/>
</dbReference>
<gene>
    <name evidence="2" type="ORF">K490DRAFT_65999</name>
</gene>
<name>A0A9P4HVB4_9PEZI</name>
<feature type="region of interest" description="Disordered" evidence="1">
    <location>
        <begin position="369"/>
        <end position="413"/>
    </location>
</feature>
<organism evidence="2 3">
    <name type="scientific">Saccharata proteae CBS 121410</name>
    <dbReference type="NCBI Taxonomy" id="1314787"/>
    <lineage>
        <taxon>Eukaryota</taxon>
        <taxon>Fungi</taxon>
        <taxon>Dikarya</taxon>
        <taxon>Ascomycota</taxon>
        <taxon>Pezizomycotina</taxon>
        <taxon>Dothideomycetes</taxon>
        <taxon>Dothideomycetes incertae sedis</taxon>
        <taxon>Botryosphaeriales</taxon>
        <taxon>Saccharataceae</taxon>
        <taxon>Saccharata</taxon>
    </lineage>
</organism>
<feature type="compositionally biased region" description="Basic residues" evidence="1">
    <location>
        <begin position="397"/>
        <end position="410"/>
    </location>
</feature>
<feature type="region of interest" description="Disordered" evidence="1">
    <location>
        <begin position="207"/>
        <end position="230"/>
    </location>
</feature>
<feature type="compositionally biased region" description="Polar residues" evidence="1">
    <location>
        <begin position="104"/>
        <end position="116"/>
    </location>
</feature>
<sequence>MNAEVRQVISSGGDCELVDTETATVRELTRMSSSLGRENGPTSHLRSMGFFEQSQRDNTRRMEELAPNSLFQRMRLSDNTPTAQKRGGRNAYRTRSRSPVRGLLSSSPCPQSNRSRSPARRTVKYANFSPGTIGMKMSSSPCPGFMDQDRGQEVETPAQKPSHRVYRERAPLRRARETSWDQEMGDGQEAKSPDFALAIADKDLEQRQSVDKMDDCHQRSPRRDHTLRRAHTNASHVAISSVDPLQPRTCSLDLYHRLSCGHLIQTNKTEACHANCTVAYPFGMQNWERFGCPGCTTNEVHVGFNNGAKVKTADTRNVVPSGSTCKLVKQDTTSTQERTGISGDLGPKKDLTSHLRTLGFAEQSDRSNLPSLFRNMEVSESTPQAQRRGRRDAYRTRSPRSRSPVRKRAAKYAQFSPSTLDMKMSSSPCPGDMHPDSINDFDTLVRGRDFKAYRERSPLRRARESSGDIELESF</sequence>
<feature type="region of interest" description="Disordered" evidence="1">
    <location>
        <begin position="74"/>
        <end position="124"/>
    </location>
</feature>
<reference evidence="2" key="1">
    <citation type="journal article" date="2020" name="Stud. Mycol.">
        <title>101 Dothideomycetes genomes: a test case for predicting lifestyles and emergence of pathogens.</title>
        <authorList>
            <person name="Haridas S."/>
            <person name="Albert R."/>
            <person name="Binder M."/>
            <person name="Bloem J."/>
            <person name="Labutti K."/>
            <person name="Salamov A."/>
            <person name="Andreopoulos B."/>
            <person name="Baker S."/>
            <person name="Barry K."/>
            <person name="Bills G."/>
            <person name="Bluhm B."/>
            <person name="Cannon C."/>
            <person name="Castanera R."/>
            <person name="Culley D."/>
            <person name="Daum C."/>
            <person name="Ezra D."/>
            <person name="Gonzalez J."/>
            <person name="Henrissat B."/>
            <person name="Kuo A."/>
            <person name="Liang C."/>
            <person name="Lipzen A."/>
            <person name="Lutzoni F."/>
            <person name="Magnuson J."/>
            <person name="Mondo S."/>
            <person name="Nolan M."/>
            <person name="Ohm R."/>
            <person name="Pangilinan J."/>
            <person name="Park H.-J."/>
            <person name="Ramirez L."/>
            <person name="Alfaro M."/>
            <person name="Sun H."/>
            <person name="Tritt A."/>
            <person name="Yoshinaga Y."/>
            <person name="Zwiers L.-H."/>
            <person name="Turgeon B."/>
            <person name="Goodwin S."/>
            <person name="Spatafora J."/>
            <person name="Crous P."/>
            <person name="Grigoriev I."/>
        </authorList>
    </citation>
    <scope>NUCLEOTIDE SEQUENCE</scope>
    <source>
        <strain evidence="2">CBS 121410</strain>
    </source>
</reference>
<feature type="compositionally biased region" description="Polar residues" evidence="1">
    <location>
        <begin position="329"/>
        <end position="339"/>
    </location>
</feature>
<feature type="region of interest" description="Disordered" evidence="1">
    <location>
        <begin position="329"/>
        <end position="350"/>
    </location>
</feature>
<comment type="caution">
    <text evidence="2">The sequence shown here is derived from an EMBL/GenBank/DDBJ whole genome shotgun (WGS) entry which is preliminary data.</text>
</comment>
<evidence type="ECO:0000313" key="3">
    <source>
        <dbReference type="Proteomes" id="UP000799776"/>
    </source>
</evidence>
<feature type="compositionally biased region" description="Basic residues" evidence="1">
    <location>
        <begin position="86"/>
        <end position="98"/>
    </location>
</feature>
<accession>A0A9P4HVB4</accession>
<dbReference type="AlphaFoldDB" id="A0A9P4HVB4"/>
<protein>
    <submittedName>
        <fullName evidence="2">Uncharacterized protein</fullName>
    </submittedName>
</protein>
<proteinExistence type="predicted"/>
<dbReference type="EMBL" id="ML978721">
    <property type="protein sequence ID" value="KAF2087132.1"/>
    <property type="molecule type" value="Genomic_DNA"/>
</dbReference>
<evidence type="ECO:0000256" key="1">
    <source>
        <dbReference type="SAM" id="MobiDB-lite"/>
    </source>
</evidence>
<feature type="compositionally biased region" description="Basic and acidic residues" evidence="1">
    <location>
        <begin position="207"/>
        <end position="224"/>
    </location>
</feature>
<keyword evidence="3" id="KW-1185">Reference proteome</keyword>
<evidence type="ECO:0000313" key="2">
    <source>
        <dbReference type="EMBL" id="KAF2087132.1"/>
    </source>
</evidence>